<evidence type="ECO:0000259" key="2">
    <source>
        <dbReference type="Pfam" id="PF07282"/>
    </source>
</evidence>
<gene>
    <name evidence="3" type="ORF">L915_05350</name>
</gene>
<dbReference type="Proteomes" id="UP000053236">
    <property type="component" value="Unassembled WGS sequence"/>
</dbReference>
<reference evidence="3" key="1">
    <citation type="submission" date="2013-11" db="EMBL/GenBank/DDBJ databases">
        <title>The Genome Sequence of Phytophthora parasitica CJ02B3.</title>
        <authorList>
            <consortium name="The Broad Institute Genomics Platform"/>
            <person name="Russ C."/>
            <person name="Tyler B."/>
            <person name="Panabieres F."/>
            <person name="Shan W."/>
            <person name="Tripathy S."/>
            <person name="Grunwald N."/>
            <person name="Machado M."/>
            <person name="Johnson C.S."/>
            <person name="Arredondo F."/>
            <person name="Hong C."/>
            <person name="Coffey M."/>
            <person name="Young S.K."/>
            <person name="Zeng Q."/>
            <person name="Gargeya S."/>
            <person name="Fitzgerald M."/>
            <person name="Abouelleil A."/>
            <person name="Alvarado L."/>
            <person name="Chapman S.B."/>
            <person name="Gainer-Dewar J."/>
            <person name="Goldberg J."/>
            <person name="Griggs A."/>
            <person name="Gujja S."/>
            <person name="Hansen M."/>
            <person name="Howarth C."/>
            <person name="Imamovic A."/>
            <person name="Ireland A."/>
            <person name="Larimer J."/>
            <person name="McCowan C."/>
            <person name="Murphy C."/>
            <person name="Pearson M."/>
            <person name="Poon T.W."/>
            <person name="Priest M."/>
            <person name="Roberts A."/>
            <person name="Saif S."/>
            <person name="Shea T."/>
            <person name="Sykes S."/>
            <person name="Wortman J."/>
            <person name="Nusbaum C."/>
            <person name="Birren B."/>
        </authorList>
    </citation>
    <scope>NUCLEOTIDE SEQUENCE [LARGE SCALE GENOMIC DNA]</scope>
    <source>
        <strain evidence="3">CJ02B3</strain>
    </source>
</reference>
<organism evidence="3">
    <name type="scientific">Phytophthora nicotianae</name>
    <name type="common">Potato buckeye rot agent</name>
    <name type="synonym">Phytophthora parasitica</name>
    <dbReference type="NCBI Taxonomy" id="4792"/>
    <lineage>
        <taxon>Eukaryota</taxon>
        <taxon>Sar</taxon>
        <taxon>Stramenopiles</taxon>
        <taxon>Oomycota</taxon>
        <taxon>Peronosporomycetes</taxon>
        <taxon>Peronosporales</taxon>
        <taxon>Peronosporaceae</taxon>
        <taxon>Phytophthora</taxon>
    </lineage>
</organism>
<dbReference type="VEuPathDB" id="FungiDB:PPTG_04827"/>
<dbReference type="InterPro" id="IPR010095">
    <property type="entry name" value="Cas12f1-like_TNB"/>
</dbReference>
<evidence type="ECO:0000256" key="1">
    <source>
        <dbReference type="ARBA" id="ARBA00023125"/>
    </source>
</evidence>
<evidence type="ECO:0000313" key="3">
    <source>
        <dbReference type="EMBL" id="ETK91000.1"/>
    </source>
</evidence>
<sequence>MEAWHLVNLHTLRCLEEAIPLPDYTDKTFYDHCCSCIATTAKTNLIARKNPELWESYRVYKEKRALVGLEEVRNRVGYFHLKAELRKQIVVNAGVMIRQHFAKRLRLYVQIAFGGLALMRQMWWKPSKYGMLLLCVASSGFQDVVEKRMKAEPNEKGVRAFSLFPVSTTYTASHTKINGATLAGFYLRIKKREKKFCWQIPGVEVSTESFQQNRWVVMRNAFDISRIETRSPLCPLPNPEFASLPVEEKYKHASHLFANQVTMDGYGTSLLLFGPRQRKMTRRGRKRGLLSTPSSPLGTCRTPSLDWIQGCKPFVRPSQKIYALIGKDTVDNEDADPGVAPQRQCDRDVVRISTREYRHLDGFNKFRKWNECLKKRDGEYQRVIADMSSFKTASLKKYLECLDYFWHHANFLLEFCAEHSFLKWKFFIKRMARVAVDAIAKNASFQRPVKGLKQALQKRAMVVSMDEFMTSKLCSQCHQTLSFVQYLVATKFMKRKKRKGTVLIRNRPEVQFEKKKCYGVLRCDHEGCGACYWDRDVNAAINMLELLKSEILGLGRMVPFNRK</sequence>
<dbReference type="Pfam" id="PF07282">
    <property type="entry name" value="Cas12f1-like_TNB"/>
    <property type="match status" value="1"/>
</dbReference>
<dbReference type="AlphaFoldDB" id="W2H8U7"/>
<name>W2H8U7_PHYNI</name>
<accession>W2H8U7</accession>
<protein>
    <recommendedName>
        <fullName evidence="2">Cas12f1-like TNB domain-containing protein</fullName>
    </recommendedName>
</protein>
<keyword evidence="1" id="KW-0238">DNA-binding</keyword>
<proteinExistence type="predicted"/>
<dbReference type="EMBL" id="KI685405">
    <property type="protein sequence ID" value="ETK91000.1"/>
    <property type="molecule type" value="Genomic_DNA"/>
</dbReference>
<feature type="domain" description="Cas12f1-like TNB" evidence="2">
    <location>
        <begin position="458"/>
        <end position="543"/>
    </location>
</feature>